<evidence type="ECO:0000313" key="7">
    <source>
        <dbReference type="EMBL" id="RAK15308.1"/>
    </source>
</evidence>
<dbReference type="EMBL" id="QLMG01000024">
    <property type="protein sequence ID" value="RAK15308.1"/>
    <property type="molecule type" value="Genomic_DNA"/>
</dbReference>
<feature type="transmembrane region" description="Helical" evidence="6">
    <location>
        <begin position="152"/>
        <end position="172"/>
    </location>
</feature>
<evidence type="ECO:0000256" key="1">
    <source>
        <dbReference type="ARBA" id="ARBA00004651"/>
    </source>
</evidence>
<comment type="subcellular location">
    <subcellularLocation>
        <location evidence="1">Cell membrane</location>
        <topology evidence="1">Multi-pass membrane protein</topology>
    </subcellularLocation>
</comment>
<evidence type="ECO:0000256" key="6">
    <source>
        <dbReference type="SAM" id="Phobius"/>
    </source>
</evidence>
<feature type="transmembrane region" description="Helical" evidence="6">
    <location>
        <begin position="93"/>
        <end position="113"/>
    </location>
</feature>
<evidence type="ECO:0000256" key="5">
    <source>
        <dbReference type="ARBA" id="ARBA00023136"/>
    </source>
</evidence>
<proteinExistence type="predicted"/>
<dbReference type="Pfam" id="PF09678">
    <property type="entry name" value="Caa3_CtaG"/>
    <property type="match status" value="1"/>
</dbReference>
<dbReference type="Proteomes" id="UP000249165">
    <property type="component" value="Unassembled WGS sequence"/>
</dbReference>
<gene>
    <name evidence="7" type="ORF">ATI53_102464</name>
</gene>
<comment type="caution">
    <text evidence="7">The sequence shown here is derived from an EMBL/GenBank/DDBJ whole genome shotgun (WGS) entry which is preliminary data.</text>
</comment>
<protein>
    <submittedName>
        <fullName evidence="7">Putative membrane protein</fullName>
    </submittedName>
</protein>
<keyword evidence="2" id="KW-1003">Cell membrane</keyword>
<feature type="transmembrane region" description="Helical" evidence="6">
    <location>
        <begin position="68"/>
        <end position="86"/>
    </location>
</feature>
<organism evidence="7 8">
    <name type="scientific">Salipiger aestuarii</name>
    <dbReference type="NCBI Taxonomy" id="568098"/>
    <lineage>
        <taxon>Bacteria</taxon>
        <taxon>Pseudomonadati</taxon>
        <taxon>Pseudomonadota</taxon>
        <taxon>Alphaproteobacteria</taxon>
        <taxon>Rhodobacterales</taxon>
        <taxon>Roseobacteraceae</taxon>
        <taxon>Salipiger</taxon>
    </lineage>
</organism>
<name>A0A327Y293_9RHOB</name>
<feature type="transmembrane region" description="Helical" evidence="6">
    <location>
        <begin position="198"/>
        <end position="220"/>
    </location>
</feature>
<dbReference type="GO" id="GO:0005886">
    <property type="term" value="C:plasma membrane"/>
    <property type="evidence" value="ECO:0007669"/>
    <property type="project" value="UniProtKB-SubCell"/>
</dbReference>
<evidence type="ECO:0000313" key="8">
    <source>
        <dbReference type="Proteomes" id="UP000249165"/>
    </source>
</evidence>
<keyword evidence="4 6" id="KW-1133">Transmembrane helix</keyword>
<sequence length="230" mass="23728">MARKNTALMARKNTVLRARKNTALMAHEKAGLMTGAGNPVSMRRGIAVALLALLWVGPLPDLATGSMVLHMVLHLGVTALVPALWAPRLPMPAGAMALALGAIAEMVAVWGWHLPGPHMWARLDGVGFALEQASFLGAGMVLWAAARSAGAFGGALVLLATTMHMTLLGALIGLSPRDLYGGICAGHLGLSALQEQQVAGALMAGAGGAIYLLAALARLARALRLTEVRA</sequence>
<accession>A0A327Y293</accession>
<evidence type="ECO:0000256" key="3">
    <source>
        <dbReference type="ARBA" id="ARBA00022692"/>
    </source>
</evidence>
<reference evidence="7 8" key="1">
    <citation type="submission" date="2018-06" db="EMBL/GenBank/DDBJ databases">
        <title>Genomic Encyclopedia of Archaeal and Bacterial Type Strains, Phase II (KMG-II): from individual species to whole genera.</title>
        <authorList>
            <person name="Goeker M."/>
        </authorList>
    </citation>
    <scope>NUCLEOTIDE SEQUENCE [LARGE SCALE GENOMIC DNA]</scope>
    <source>
        <strain evidence="7 8">DSM 22011</strain>
    </source>
</reference>
<keyword evidence="5 6" id="KW-0472">Membrane</keyword>
<dbReference type="RefSeq" id="WP_240778583.1">
    <property type="nucleotide sequence ID" value="NZ_LIQE01000021.1"/>
</dbReference>
<evidence type="ECO:0000256" key="2">
    <source>
        <dbReference type="ARBA" id="ARBA00022475"/>
    </source>
</evidence>
<dbReference type="InterPro" id="IPR019108">
    <property type="entry name" value="Caa3_assmbl_CtaG-rel"/>
</dbReference>
<keyword evidence="8" id="KW-1185">Reference proteome</keyword>
<feature type="transmembrane region" description="Helical" evidence="6">
    <location>
        <begin position="125"/>
        <end position="145"/>
    </location>
</feature>
<evidence type="ECO:0000256" key="4">
    <source>
        <dbReference type="ARBA" id="ARBA00022989"/>
    </source>
</evidence>
<keyword evidence="3 6" id="KW-0812">Transmembrane</keyword>
<dbReference type="AlphaFoldDB" id="A0A327Y293"/>